<keyword evidence="1" id="KW-1133">Transmembrane helix</keyword>
<keyword evidence="1" id="KW-0812">Transmembrane</keyword>
<accession>A0A2H6N3N9</accession>
<dbReference type="AlphaFoldDB" id="A0A2H6N3N9"/>
<feature type="transmembrane region" description="Helical" evidence="1">
    <location>
        <begin position="94"/>
        <end position="115"/>
    </location>
</feature>
<proteinExistence type="predicted"/>
<dbReference type="EMBL" id="IACI01049409">
    <property type="protein sequence ID" value="LAA23809.1"/>
    <property type="molecule type" value="Transcribed_RNA"/>
</dbReference>
<evidence type="ECO:0000256" key="1">
    <source>
        <dbReference type="SAM" id="Phobius"/>
    </source>
</evidence>
<organism evidence="2">
    <name type="scientific">Micrurus carvalhoi</name>
    <dbReference type="NCBI Taxonomy" id="3147026"/>
    <lineage>
        <taxon>Eukaryota</taxon>
        <taxon>Metazoa</taxon>
        <taxon>Chordata</taxon>
        <taxon>Craniata</taxon>
        <taxon>Vertebrata</taxon>
        <taxon>Euteleostomi</taxon>
        <taxon>Lepidosauria</taxon>
        <taxon>Squamata</taxon>
        <taxon>Bifurcata</taxon>
        <taxon>Unidentata</taxon>
        <taxon>Episquamata</taxon>
        <taxon>Toxicofera</taxon>
        <taxon>Serpentes</taxon>
        <taxon>Colubroidea</taxon>
        <taxon>Elapidae</taxon>
        <taxon>Elapinae</taxon>
        <taxon>Micrurus</taxon>
    </lineage>
</organism>
<sequence>MDIDLEVSPVFSPSDLGDLLKLLSNARDGFPLEFFMSTDCDLPLVTSFSCLSFPEASDNSELFERISSLFFESVSEYFILSLSFILLSSVQDRFFNLSFSFCFIFSLCFLCHCSISKSLRLSILSKLVCIKSSFNNLFSLGRVSLDTGNGLDLSFSVSDFNLDTLFCCILSLYLSRSLYLSISLSFLSFSLPSGVFSNSSFGFSFKNKVFSLLHFFSSAVCFMFVITELSRSFNFSFFSISFSLFLPFSIFEYSLSFSELLHFLSLLDFSLDSEKYLSFFSLSCFFSNLSLIFSLSSTFLIALKLFNLSCSLFVFSIC</sequence>
<feature type="transmembrane region" description="Helical" evidence="1">
    <location>
        <begin position="178"/>
        <end position="197"/>
    </location>
</feature>
<protein>
    <submittedName>
        <fullName evidence="2">Uncharacterized protein</fullName>
    </submittedName>
</protein>
<reference evidence="2" key="2">
    <citation type="submission" date="2017-12" db="EMBL/GenBank/DDBJ databases">
        <title>Coralsnake Venomics: Analyses of Venom Gland Transcriptomes and Proteomes of Six Brazilian Taxa.</title>
        <authorList>
            <person name="Aird S.D."/>
            <person name="Jorge da Silva N."/>
            <person name="Qiu L."/>
            <person name="Villar-Briones A."/>
            <person name="Aparecida-Saddi V."/>
            <person name="Campos-Telles M.P."/>
            <person name="Grau M."/>
            <person name="Mikheyev A.S."/>
        </authorList>
    </citation>
    <scope>NUCLEOTIDE SEQUENCE</scope>
    <source>
        <tissue evidence="2">Venom_gland</tissue>
    </source>
</reference>
<reference evidence="2" key="1">
    <citation type="submission" date="2017-07" db="EMBL/GenBank/DDBJ databases">
        <authorList>
            <person name="Mikheyev A."/>
            <person name="Grau M."/>
        </authorList>
    </citation>
    <scope>NUCLEOTIDE SEQUENCE</scope>
    <source>
        <tissue evidence="2">Venom_gland</tissue>
    </source>
</reference>
<feature type="transmembrane region" description="Helical" evidence="1">
    <location>
        <begin position="276"/>
        <end position="303"/>
    </location>
</feature>
<keyword evidence="1" id="KW-0472">Membrane</keyword>
<feature type="transmembrane region" description="Helical" evidence="1">
    <location>
        <begin position="233"/>
        <end position="256"/>
    </location>
</feature>
<name>A0A2H6N3N9_9SAUR</name>
<dbReference type="EMBL" id="IACI01049406">
    <property type="protein sequence ID" value="LAA23805.1"/>
    <property type="molecule type" value="Transcribed_RNA"/>
</dbReference>
<evidence type="ECO:0000313" key="2">
    <source>
        <dbReference type="EMBL" id="LAA23805.1"/>
    </source>
</evidence>
<feature type="transmembrane region" description="Helical" evidence="1">
    <location>
        <begin position="209"/>
        <end position="226"/>
    </location>
</feature>